<evidence type="ECO:0000313" key="3">
    <source>
        <dbReference type="Proteomes" id="UP000625711"/>
    </source>
</evidence>
<name>A0A834ILL9_RHYFE</name>
<evidence type="ECO:0000313" key="2">
    <source>
        <dbReference type="EMBL" id="KAF7283314.1"/>
    </source>
</evidence>
<feature type="compositionally biased region" description="Basic and acidic residues" evidence="1">
    <location>
        <begin position="38"/>
        <end position="57"/>
    </location>
</feature>
<keyword evidence="3" id="KW-1185">Reference proteome</keyword>
<accession>A0A834ILL9</accession>
<dbReference type="EMBL" id="JAACXV010000117">
    <property type="protein sequence ID" value="KAF7283314.1"/>
    <property type="molecule type" value="Genomic_DNA"/>
</dbReference>
<reference evidence="2" key="1">
    <citation type="submission" date="2020-08" db="EMBL/GenBank/DDBJ databases">
        <title>Genome sequencing and assembly of the red palm weevil Rhynchophorus ferrugineus.</title>
        <authorList>
            <person name="Dias G.B."/>
            <person name="Bergman C.M."/>
            <person name="Manee M."/>
        </authorList>
    </citation>
    <scope>NUCLEOTIDE SEQUENCE</scope>
    <source>
        <strain evidence="2">AA-2017</strain>
        <tissue evidence="2">Whole larva</tissue>
    </source>
</reference>
<dbReference type="Proteomes" id="UP000625711">
    <property type="component" value="Unassembled WGS sequence"/>
</dbReference>
<gene>
    <name evidence="2" type="ORF">GWI33_000945</name>
</gene>
<protein>
    <submittedName>
        <fullName evidence="2">Uncharacterized protein</fullName>
    </submittedName>
</protein>
<evidence type="ECO:0000256" key="1">
    <source>
        <dbReference type="SAM" id="MobiDB-lite"/>
    </source>
</evidence>
<proteinExistence type="predicted"/>
<sequence length="85" mass="9117">MTGGSTRKWRTPDNQIIAIGTEGREKKVNRGALGVGRRGGEGAEAMRRRKDDIREPASKGIEANNPEKAVNKKRSTFAALASAPA</sequence>
<organism evidence="2 3">
    <name type="scientific">Rhynchophorus ferrugineus</name>
    <name type="common">Red palm weevil</name>
    <name type="synonym">Curculio ferrugineus</name>
    <dbReference type="NCBI Taxonomy" id="354439"/>
    <lineage>
        <taxon>Eukaryota</taxon>
        <taxon>Metazoa</taxon>
        <taxon>Ecdysozoa</taxon>
        <taxon>Arthropoda</taxon>
        <taxon>Hexapoda</taxon>
        <taxon>Insecta</taxon>
        <taxon>Pterygota</taxon>
        <taxon>Neoptera</taxon>
        <taxon>Endopterygota</taxon>
        <taxon>Coleoptera</taxon>
        <taxon>Polyphaga</taxon>
        <taxon>Cucujiformia</taxon>
        <taxon>Curculionidae</taxon>
        <taxon>Dryophthorinae</taxon>
        <taxon>Rhynchophorus</taxon>
    </lineage>
</organism>
<feature type="region of interest" description="Disordered" evidence="1">
    <location>
        <begin position="33"/>
        <end position="62"/>
    </location>
</feature>
<comment type="caution">
    <text evidence="2">The sequence shown here is derived from an EMBL/GenBank/DDBJ whole genome shotgun (WGS) entry which is preliminary data.</text>
</comment>
<dbReference type="AlphaFoldDB" id="A0A834ILL9"/>